<dbReference type="EMBL" id="QJKJ01003699">
    <property type="protein sequence ID" value="RDX97253.1"/>
    <property type="molecule type" value="Genomic_DNA"/>
</dbReference>
<proteinExistence type="predicted"/>
<name>A0A371H3M3_MUCPR</name>
<feature type="non-terminal residue" evidence="1">
    <location>
        <position position="1"/>
    </location>
</feature>
<accession>A0A371H3M3</accession>
<comment type="caution">
    <text evidence="1">The sequence shown here is derived from an EMBL/GenBank/DDBJ whole genome shotgun (WGS) entry which is preliminary data.</text>
</comment>
<evidence type="ECO:0000313" key="1">
    <source>
        <dbReference type="EMBL" id="RDX97253.1"/>
    </source>
</evidence>
<feature type="non-terminal residue" evidence="1">
    <location>
        <position position="167"/>
    </location>
</feature>
<dbReference type="OrthoDB" id="1422241at2759"/>
<evidence type="ECO:0000313" key="2">
    <source>
        <dbReference type="Proteomes" id="UP000257109"/>
    </source>
</evidence>
<dbReference type="Proteomes" id="UP000257109">
    <property type="component" value="Unassembled WGS sequence"/>
</dbReference>
<reference evidence="1" key="1">
    <citation type="submission" date="2018-05" db="EMBL/GenBank/DDBJ databases">
        <title>Draft genome of Mucuna pruriens seed.</title>
        <authorList>
            <person name="Nnadi N.E."/>
            <person name="Vos R."/>
            <person name="Hasami M.H."/>
            <person name="Devisetty U.K."/>
            <person name="Aguiy J.C."/>
        </authorList>
    </citation>
    <scope>NUCLEOTIDE SEQUENCE [LARGE SCALE GENOMIC DNA]</scope>
    <source>
        <strain evidence="1">JCA_2017</strain>
    </source>
</reference>
<sequence>SNLGKLHVYYAKIDKTFHKLIRSPKNSEVASNSHMSSDFASNFDIANSNSDITNSNFDLGVPNPDFAISISQFSMDNMVNNTRTLKESGTVDVMYQSWCIQYPELEQDQSYELKFGLLHLLPKFSQASQGFHVMCSTIRSHGILEDYIKMKTFLFSLDKATKDWLYL</sequence>
<organism evidence="1 2">
    <name type="scientific">Mucuna pruriens</name>
    <name type="common">Velvet bean</name>
    <name type="synonym">Dolichos pruriens</name>
    <dbReference type="NCBI Taxonomy" id="157652"/>
    <lineage>
        <taxon>Eukaryota</taxon>
        <taxon>Viridiplantae</taxon>
        <taxon>Streptophyta</taxon>
        <taxon>Embryophyta</taxon>
        <taxon>Tracheophyta</taxon>
        <taxon>Spermatophyta</taxon>
        <taxon>Magnoliopsida</taxon>
        <taxon>eudicotyledons</taxon>
        <taxon>Gunneridae</taxon>
        <taxon>Pentapetalae</taxon>
        <taxon>rosids</taxon>
        <taxon>fabids</taxon>
        <taxon>Fabales</taxon>
        <taxon>Fabaceae</taxon>
        <taxon>Papilionoideae</taxon>
        <taxon>50 kb inversion clade</taxon>
        <taxon>NPAAA clade</taxon>
        <taxon>indigoferoid/millettioid clade</taxon>
        <taxon>Phaseoleae</taxon>
        <taxon>Mucuna</taxon>
    </lineage>
</organism>
<dbReference type="AlphaFoldDB" id="A0A371H3M3"/>
<gene>
    <name evidence="1" type="ORF">CR513_19993</name>
</gene>
<keyword evidence="2" id="KW-1185">Reference proteome</keyword>
<protein>
    <submittedName>
        <fullName evidence="1">Uncharacterized protein</fullName>
    </submittedName>
</protein>